<dbReference type="InterPro" id="IPR002634">
    <property type="entry name" value="BolA"/>
</dbReference>
<dbReference type="SUPFAM" id="SSF82657">
    <property type="entry name" value="BolA-like"/>
    <property type="match status" value="1"/>
</dbReference>
<sequence length="78" mass="8826">MVTEEDLRGWIEAGLKCSHLEVHGPDGVHFAALVVSAEFEDKSQIQRHQLVYRCLGAKMGNEIHALNLKTLTPDEWKQ</sequence>
<dbReference type="InterPro" id="IPR036065">
    <property type="entry name" value="BolA-like_sf"/>
</dbReference>
<accession>A0A930UHB9</accession>
<dbReference type="PIRSF" id="PIRSF003113">
    <property type="entry name" value="BolA"/>
    <property type="match status" value="1"/>
</dbReference>
<dbReference type="PANTHER" id="PTHR46229">
    <property type="entry name" value="BOLA TRANSCRIPTION REGULATOR"/>
    <property type="match status" value="1"/>
</dbReference>
<dbReference type="Proteomes" id="UP000604381">
    <property type="component" value="Unassembled WGS sequence"/>
</dbReference>
<proteinExistence type="inferred from homology"/>
<name>A0A930UHB9_9GAMM</name>
<dbReference type="Gene3D" id="3.30.300.90">
    <property type="entry name" value="BolA-like"/>
    <property type="match status" value="1"/>
</dbReference>
<dbReference type="PANTHER" id="PTHR46229:SF2">
    <property type="entry name" value="BOLA-LIKE PROTEIN 1"/>
    <property type="match status" value="1"/>
</dbReference>
<protein>
    <submittedName>
        <fullName evidence="3">BolA/IbaG family iron-sulfur metabolism protein</fullName>
    </submittedName>
</protein>
<dbReference type="InterPro" id="IPR050961">
    <property type="entry name" value="BolA/IbaG_stress_morph_reg"/>
</dbReference>
<evidence type="ECO:0000256" key="2">
    <source>
        <dbReference type="RuleBase" id="RU003860"/>
    </source>
</evidence>
<evidence type="ECO:0000256" key="1">
    <source>
        <dbReference type="ARBA" id="ARBA00005578"/>
    </source>
</evidence>
<dbReference type="AlphaFoldDB" id="A0A930UHB9"/>
<organism evidence="3 4">
    <name type="scientific">Candidatus Amphirhobacter heronislandensis</name>
    <dbReference type="NCBI Taxonomy" id="1732024"/>
    <lineage>
        <taxon>Bacteria</taxon>
        <taxon>Pseudomonadati</taxon>
        <taxon>Pseudomonadota</taxon>
        <taxon>Gammaproteobacteria</taxon>
        <taxon>Candidatus Tethybacterales</taxon>
        <taxon>Candidatus Tethybacteraceae</taxon>
        <taxon>Candidatus Amphirhobacter</taxon>
    </lineage>
</organism>
<comment type="similarity">
    <text evidence="1 2">Belongs to the BolA/IbaG family.</text>
</comment>
<evidence type="ECO:0000313" key="3">
    <source>
        <dbReference type="EMBL" id="MBF2735126.1"/>
    </source>
</evidence>
<dbReference type="Pfam" id="PF01722">
    <property type="entry name" value="BolA"/>
    <property type="match status" value="1"/>
</dbReference>
<keyword evidence="4" id="KW-1185">Reference proteome</keyword>
<gene>
    <name evidence="3" type="ORF">ISN26_03440</name>
</gene>
<reference evidence="3" key="1">
    <citation type="submission" date="2020-10" db="EMBL/GenBank/DDBJ databases">
        <title>An improved Amphimedon queenslandica hologenome assembly reveals how three proteobacterial symbionts can extend the metabolic phenotypic of their marine sponge host.</title>
        <authorList>
            <person name="Degnan B."/>
            <person name="Degnan S."/>
            <person name="Xiang X."/>
        </authorList>
    </citation>
    <scope>NUCLEOTIDE SEQUENCE</scope>
    <source>
        <strain evidence="3">AqS2</strain>
    </source>
</reference>
<evidence type="ECO:0000313" key="4">
    <source>
        <dbReference type="Proteomes" id="UP000604381"/>
    </source>
</evidence>
<comment type="caution">
    <text evidence="3">The sequence shown here is derived from an EMBL/GenBank/DDBJ whole genome shotgun (WGS) entry which is preliminary data.</text>
</comment>
<dbReference type="EMBL" id="JADHEI010000033">
    <property type="protein sequence ID" value="MBF2735126.1"/>
    <property type="molecule type" value="Genomic_DNA"/>
</dbReference>